<accession>A0AAN6XJU1</accession>
<dbReference type="SUPFAM" id="SSF49503">
    <property type="entry name" value="Cupredoxins"/>
    <property type="match status" value="3"/>
</dbReference>
<evidence type="ECO:0000256" key="4">
    <source>
        <dbReference type="ARBA" id="ARBA00023008"/>
    </source>
</evidence>
<feature type="domain" description="Plastocyanin-like" evidence="5">
    <location>
        <begin position="236"/>
        <end position="396"/>
    </location>
</feature>
<dbReference type="InterPro" id="IPR011707">
    <property type="entry name" value="Cu-oxidase-like_N"/>
</dbReference>
<comment type="caution">
    <text evidence="8">The sequence shown here is derived from an EMBL/GenBank/DDBJ whole genome shotgun (WGS) entry which is preliminary data.</text>
</comment>
<dbReference type="FunFam" id="2.60.40.420:FF:000045">
    <property type="entry name" value="Laccase 2"/>
    <property type="match status" value="1"/>
</dbReference>
<dbReference type="Pfam" id="PF00394">
    <property type="entry name" value="Cu-oxidase"/>
    <property type="match status" value="1"/>
</dbReference>
<evidence type="ECO:0000259" key="6">
    <source>
        <dbReference type="Pfam" id="PF07731"/>
    </source>
</evidence>
<evidence type="ECO:0000256" key="3">
    <source>
        <dbReference type="ARBA" id="ARBA00023002"/>
    </source>
</evidence>
<evidence type="ECO:0000259" key="7">
    <source>
        <dbReference type="Pfam" id="PF07732"/>
    </source>
</evidence>
<comment type="similarity">
    <text evidence="1">Belongs to the multicopper oxidase family.</text>
</comment>
<dbReference type="PANTHER" id="PTHR11709:SF71">
    <property type="entry name" value="OXIDOREDUCTASE TPCJ"/>
    <property type="match status" value="1"/>
</dbReference>
<dbReference type="InterPro" id="IPR011706">
    <property type="entry name" value="Cu-oxidase_C"/>
</dbReference>
<dbReference type="InterPro" id="IPR001117">
    <property type="entry name" value="Cu-oxidase_2nd"/>
</dbReference>
<name>A0AAN6XJU1_9PEZI</name>
<dbReference type="Gene3D" id="2.60.40.420">
    <property type="entry name" value="Cupredoxins - blue copper proteins"/>
    <property type="match status" value="3"/>
</dbReference>
<evidence type="ECO:0000313" key="9">
    <source>
        <dbReference type="Proteomes" id="UP001303160"/>
    </source>
</evidence>
<evidence type="ECO:0000256" key="2">
    <source>
        <dbReference type="ARBA" id="ARBA00022723"/>
    </source>
</evidence>
<dbReference type="InterPro" id="IPR045087">
    <property type="entry name" value="Cu-oxidase_fam"/>
</dbReference>
<reference evidence="8" key="2">
    <citation type="submission" date="2023-05" db="EMBL/GenBank/DDBJ databases">
        <authorList>
            <consortium name="Lawrence Berkeley National Laboratory"/>
            <person name="Steindorff A."/>
            <person name="Hensen N."/>
            <person name="Bonometti L."/>
            <person name="Westerberg I."/>
            <person name="Brannstrom I.O."/>
            <person name="Guillou S."/>
            <person name="Cros-Aarteil S."/>
            <person name="Calhoun S."/>
            <person name="Haridas S."/>
            <person name="Kuo A."/>
            <person name="Mondo S."/>
            <person name="Pangilinan J."/>
            <person name="Riley R."/>
            <person name="Labutti K."/>
            <person name="Andreopoulos B."/>
            <person name="Lipzen A."/>
            <person name="Chen C."/>
            <person name="Yanf M."/>
            <person name="Daum C."/>
            <person name="Ng V."/>
            <person name="Clum A."/>
            <person name="Ohm R."/>
            <person name="Martin F."/>
            <person name="Silar P."/>
            <person name="Natvig D."/>
            <person name="Lalanne C."/>
            <person name="Gautier V."/>
            <person name="Ament-Velasquez S.L."/>
            <person name="Kruys A."/>
            <person name="Hutchinson M.I."/>
            <person name="Powell A.J."/>
            <person name="Barry K."/>
            <person name="Miller A.N."/>
            <person name="Grigoriev I.V."/>
            <person name="Debuchy R."/>
            <person name="Gladieux P."/>
            <person name="Thoren M.H."/>
            <person name="Johannesson H."/>
        </authorList>
    </citation>
    <scope>NUCLEOTIDE SEQUENCE</scope>
    <source>
        <strain evidence="8">CBS 315.58</strain>
    </source>
</reference>
<dbReference type="EMBL" id="MU863902">
    <property type="protein sequence ID" value="KAK4201934.1"/>
    <property type="molecule type" value="Genomic_DNA"/>
</dbReference>
<feature type="domain" description="Plastocyanin-like" evidence="6">
    <location>
        <begin position="530"/>
        <end position="616"/>
    </location>
</feature>
<dbReference type="FunFam" id="2.60.40.420:FF:000021">
    <property type="entry name" value="Extracellular dihydrogeodin oxidase/laccase"/>
    <property type="match status" value="1"/>
</dbReference>
<proteinExistence type="inferred from homology"/>
<keyword evidence="2" id="KW-0479">Metal-binding</keyword>
<dbReference type="CDD" id="cd13880">
    <property type="entry name" value="CuRO_2_MaLCC_like"/>
    <property type="match status" value="1"/>
</dbReference>
<reference evidence="8" key="1">
    <citation type="journal article" date="2023" name="Mol. Phylogenet. Evol.">
        <title>Genome-scale phylogeny and comparative genomics of the fungal order Sordariales.</title>
        <authorList>
            <person name="Hensen N."/>
            <person name="Bonometti L."/>
            <person name="Westerberg I."/>
            <person name="Brannstrom I.O."/>
            <person name="Guillou S."/>
            <person name="Cros-Aarteil S."/>
            <person name="Calhoun S."/>
            <person name="Haridas S."/>
            <person name="Kuo A."/>
            <person name="Mondo S."/>
            <person name="Pangilinan J."/>
            <person name="Riley R."/>
            <person name="LaButti K."/>
            <person name="Andreopoulos B."/>
            <person name="Lipzen A."/>
            <person name="Chen C."/>
            <person name="Yan M."/>
            <person name="Daum C."/>
            <person name="Ng V."/>
            <person name="Clum A."/>
            <person name="Steindorff A."/>
            <person name="Ohm R.A."/>
            <person name="Martin F."/>
            <person name="Silar P."/>
            <person name="Natvig D.O."/>
            <person name="Lalanne C."/>
            <person name="Gautier V."/>
            <person name="Ament-Velasquez S.L."/>
            <person name="Kruys A."/>
            <person name="Hutchinson M.I."/>
            <person name="Powell A.J."/>
            <person name="Barry K."/>
            <person name="Miller A.N."/>
            <person name="Grigoriev I.V."/>
            <person name="Debuchy R."/>
            <person name="Gladieux P."/>
            <person name="Hiltunen Thoren M."/>
            <person name="Johannesson H."/>
        </authorList>
    </citation>
    <scope>NUCLEOTIDE SEQUENCE</scope>
    <source>
        <strain evidence="8">CBS 315.58</strain>
    </source>
</reference>
<dbReference type="Proteomes" id="UP001303160">
    <property type="component" value="Unassembled WGS sequence"/>
</dbReference>
<dbReference type="Pfam" id="PF07732">
    <property type="entry name" value="Cu-oxidase_3"/>
    <property type="match status" value="1"/>
</dbReference>
<keyword evidence="9" id="KW-1185">Reference proteome</keyword>
<sequence length="651" mass="73575">MGFFKDCLDFLSYVAVTPFSSLGGILSHQKPVFNPTSLRTYGESDFANAYRPQLKPQDCYYPGLRGIGYKPCNDISRTCWLRRKGYKDYGINDDYEVTTPMGVTREYWLEVDRADLRPDGQPKINGVALNGTYPGPAIEACWGDNIVVHVRNKYRDNGTTIHWHGLRQLYSNEMDGVNGVTQCPIAYGEEYTYSFRARQYGHTWYHSHYSLQYPDGVAGPLIIHGPGSAEWDIDNGPIMVSDWLYNTSFAAFNCEAYECGTETPPKADNIVVNGIGAFKQRNGKWTDNYFMTLFKPGKKHLLRLINGSSSSSFVFSIDNHTMTVIASDFVAIKPYTTKSLLLGIGQRYTVVVEANQKPSNYWMRTTPAAGCSSFRKNEKKEFTQVKETTSFIVYEGAPYVPHPDKTSVKNQGVTDTCIDESHISQDRLKPIVPWEVSKKPINDVSRDSFTAGYETKANPKLYPQLPFKHWLLANGSHSQPLWVNFSQPTILDPFLTRTSHPSLVEQSNGFVYLIVDGQFLFNPNPNFTSIATGHPIHLHGSDFVILNQDWKPYDPVKSPKDFKFDNPARRDTALLPSGGYLALAFKPDNPGAWLMHCHIAWHASSGLALQLVVRPREIPDFNGDLSYVDKKCEAWRKWDRRDPIVQTDSGI</sequence>
<dbReference type="InterPro" id="IPR033138">
    <property type="entry name" value="Cu_oxidase_CS"/>
</dbReference>
<dbReference type="GO" id="GO:0016491">
    <property type="term" value="F:oxidoreductase activity"/>
    <property type="evidence" value="ECO:0007669"/>
    <property type="project" value="UniProtKB-KW"/>
</dbReference>
<feature type="domain" description="Plastocyanin-like" evidence="7">
    <location>
        <begin position="111"/>
        <end position="226"/>
    </location>
</feature>
<evidence type="ECO:0000259" key="5">
    <source>
        <dbReference type="Pfam" id="PF00394"/>
    </source>
</evidence>
<organism evidence="8 9">
    <name type="scientific">Triangularia verruculosa</name>
    <dbReference type="NCBI Taxonomy" id="2587418"/>
    <lineage>
        <taxon>Eukaryota</taxon>
        <taxon>Fungi</taxon>
        <taxon>Dikarya</taxon>
        <taxon>Ascomycota</taxon>
        <taxon>Pezizomycotina</taxon>
        <taxon>Sordariomycetes</taxon>
        <taxon>Sordariomycetidae</taxon>
        <taxon>Sordariales</taxon>
        <taxon>Podosporaceae</taxon>
        <taxon>Triangularia</taxon>
    </lineage>
</organism>
<dbReference type="Pfam" id="PF07731">
    <property type="entry name" value="Cu-oxidase_2"/>
    <property type="match status" value="1"/>
</dbReference>
<dbReference type="InterPro" id="IPR002355">
    <property type="entry name" value="Cu_oxidase_Cu_BS"/>
</dbReference>
<dbReference type="GO" id="GO:0005507">
    <property type="term" value="F:copper ion binding"/>
    <property type="evidence" value="ECO:0007669"/>
    <property type="project" value="InterPro"/>
</dbReference>
<dbReference type="InterPro" id="IPR008972">
    <property type="entry name" value="Cupredoxin"/>
</dbReference>
<evidence type="ECO:0000256" key="1">
    <source>
        <dbReference type="ARBA" id="ARBA00010609"/>
    </source>
</evidence>
<gene>
    <name evidence="8" type="ORF">QBC40DRAFT_322827</name>
</gene>
<dbReference type="CDD" id="cd13901">
    <property type="entry name" value="CuRO_3_MaLCC_like"/>
    <property type="match status" value="1"/>
</dbReference>
<dbReference type="CDD" id="cd13854">
    <property type="entry name" value="CuRO_1_MaLCC_like"/>
    <property type="match status" value="1"/>
</dbReference>
<keyword evidence="3" id="KW-0560">Oxidoreductase</keyword>
<dbReference type="PROSITE" id="PS00080">
    <property type="entry name" value="MULTICOPPER_OXIDASE2"/>
    <property type="match status" value="1"/>
</dbReference>
<dbReference type="AlphaFoldDB" id="A0AAN6XJU1"/>
<dbReference type="PANTHER" id="PTHR11709">
    <property type="entry name" value="MULTI-COPPER OXIDASE"/>
    <property type="match status" value="1"/>
</dbReference>
<keyword evidence="4" id="KW-0186">Copper</keyword>
<evidence type="ECO:0000313" key="8">
    <source>
        <dbReference type="EMBL" id="KAK4201934.1"/>
    </source>
</evidence>
<protein>
    <submittedName>
        <fullName evidence="8">Multicopper oxidase-domain-containing protein</fullName>
    </submittedName>
</protein>
<dbReference type="PROSITE" id="PS00079">
    <property type="entry name" value="MULTICOPPER_OXIDASE1"/>
    <property type="match status" value="1"/>
</dbReference>